<sequence length="315" mass="33834">MTNRLVLVINGGSSSIKLALRKQGSSKPIFKAEAERLNTPQASYSYPGSEEFSLPDADHQTALNALLPLFDAHLDQPISAVGHRVVHGGELFTSARLIDADVMAGIEANAPLAPLHNPANLSGIRAAMQLLPGIPQIAVFDTAFHQSMPPHAFRYALPDELYAVHGVRRYGFHGTSHQYVAHQAGLLTGRPDGSGAWLSAHLGNGCSSCAILDGKSMDTSMGLTPLEGLVMGTRSGDVDPNLHAHLARTLGWDLPRIEQMLNRESGLLGLSGLSNDMRELEQARTEGHGGDARHPRAHPARRSWSSGADRREPKP</sequence>
<dbReference type="GO" id="GO:0046872">
    <property type="term" value="F:metal ion binding"/>
    <property type="evidence" value="ECO:0007669"/>
    <property type="project" value="UniProtKB-KW"/>
</dbReference>
<dbReference type="PANTHER" id="PTHR21060">
    <property type="entry name" value="ACETATE KINASE"/>
    <property type="match status" value="1"/>
</dbReference>
<keyword evidence="7" id="KW-0460">Magnesium</keyword>
<dbReference type="PRINTS" id="PR00471">
    <property type="entry name" value="ACETATEKNASE"/>
</dbReference>
<dbReference type="InterPro" id="IPR004372">
    <property type="entry name" value="Ac/propionate_kinase"/>
</dbReference>
<name>A0A0F9UUD1_9ZZZZ</name>
<dbReference type="GO" id="GO:0005524">
    <property type="term" value="F:ATP binding"/>
    <property type="evidence" value="ECO:0007669"/>
    <property type="project" value="UniProtKB-KW"/>
</dbReference>
<dbReference type="GO" id="GO:0008776">
    <property type="term" value="F:acetate kinase activity"/>
    <property type="evidence" value="ECO:0007669"/>
    <property type="project" value="TreeGrafter"/>
</dbReference>
<feature type="region of interest" description="Disordered" evidence="8">
    <location>
        <begin position="280"/>
        <end position="315"/>
    </location>
</feature>
<evidence type="ECO:0000256" key="4">
    <source>
        <dbReference type="ARBA" id="ARBA00022741"/>
    </source>
</evidence>
<dbReference type="InterPro" id="IPR023865">
    <property type="entry name" value="Aliphatic_acid_kinase_CS"/>
</dbReference>
<dbReference type="PROSITE" id="PS01075">
    <property type="entry name" value="ACETATE_KINASE_1"/>
    <property type="match status" value="1"/>
</dbReference>
<keyword evidence="6" id="KW-0067">ATP-binding</keyword>
<evidence type="ECO:0000256" key="8">
    <source>
        <dbReference type="SAM" id="MobiDB-lite"/>
    </source>
</evidence>
<feature type="compositionally biased region" description="Basic and acidic residues" evidence="8">
    <location>
        <begin position="280"/>
        <end position="294"/>
    </location>
</feature>
<evidence type="ECO:0000256" key="6">
    <source>
        <dbReference type="ARBA" id="ARBA00022840"/>
    </source>
</evidence>
<proteinExistence type="inferred from homology"/>
<accession>A0A0F9UUD1</accession>
<reference evidence="9" key="1">
    <citation type="journal article" date="2015" name="Nature">
        <title>Complex archaea that bridge the gap between prokaryotes and eukaryotes.</title>
        <authorList>
            <person name="Spang A."/>
            <person name="Saw J.H."/>
            <person name="Jorgensen S.L."/>
            <person name="Zaremba-Niedzwiedzka K."/>
            <person name="Martijn J."/>
            <person name="Lind A.E."/>
            <person name="van Eijk R."/>
            <person name="Schleper C."/>
            <person name="Guy L."/>
            <person name="Ettema T.J."/>
        </authorList>
    </citation>
    <scope>NUCLEOTIDE SEQUENCE</scope>
</reference>
<evidence type="ECO:0008006" key="10">
    <source>
        <dbReference type="Google" id="ProtNLM"/>
    </source>
</evidence>
<dbReference type="NCBIfam" id="TIGR00016">
    <property type="entry name" value="ackA"/>
    <property type="match status" value="1"/>
</dbReference>
<dbReference type="EMBL" id="LAZR01000544">
    <property type="protein sequence ID" value="KKN64761.1"/>
    <property type="molecule type" value="Genomic_DNA"/>
</dbReference>
<keyword evidence="1" id="KW-0963">Cytoplasm</keyword>
<dbReference type="AlphaFoldDB" id="A0A0F9UUD1"/>
<dbReference type="Gene3D" id="3.30.420.40">
    <property type="match status" value="2"/>
</dbReference>
<dbReference type="PANTHER" id="PTHR21060:SF21">
    <property type="entry name" value="ACETATE KINASE"/>
    <property type="match status" value="1"/>
</dbReference>
<evidence type="ECO:0000256" key="5">
    <source>
        <dbReference type="ARBA" id="ARBA00022777"/>
    </source>
</evidence>
<dbReference type="Pfam" id="PF00871">
    <property type="entry name" value="Acetate_kinase"/>
    <property type="match status" value="1"/>
</dbReference>
<evidence type="ECO:0000256" key="2">
    <source>
        <dbReference type="ARBA" id="ARBA00022679"/>
    </source>
</evidence>
<organism evidence="9">
    <name type="scientific">marine sediment metagenome</name>
    <dbReference type="NCBI Taxonomy" id="412755"/>
    <lineage>
        <taxon>unclassified sequences</taxon>
        <taxon>metagenomes</taxon>
        <taxon>ecological metagenomes</taxon>
    </lineage>
</organism>
<dbReference type="InterPro" id="IPR000890">
    <property type="entry name" value="Aliphatic_acid_kin_short-chain"/>
</dbReference>
<keyword evidence="3" id="KW-0479">Metal-binding</keyword>
<evidence type="ECO:0000256" key="3">
    <source>
        <dbReference type="ARBA" id="ARBA00022723"/>
    </source>
</evidence>
<keyword evidence="4" id="KW-0547">Nucleotide-binding</keyword>
<evidence type="ECO:0000256" key="1">
    <source>
        <dbReference type="ARBA" id="ARBA00022490"/>
    </source>
</evidence>
<dbReference type="InterPro" id="IPR043129">
    <property type="entry name" value="ATPase_NBD"/>
</dbReference>
<dbReference type="HAMAP" id="MF_00020">
    <property type="entry name" value="Acetate_kinase"/>
    <property type="match status" value="1"/>
</dbReference>
<dbReference type="GO" id="GO:0005829">
    <property type="term" value="C:cytosol"/>
    <property type="evidence" value="ECO:0007669"/>
    <property type="project" value="TreeGrafter"/>
</dbReference>
<keyword evidence="5" id="KW-0418">Kinase</keyword>
<dbReference type="SUPFAM" id="SSF53067">
    <property type="entry name" value="Actin-like ATPase domain"/>
    <property type="match status" value="2"/>
</dbReference>
<gene>
    <name evidence="9" type="ORF">LCGC14_0488110</name>
</gene>
<protein>
    <recommendedName>
        <fullName evidence="10">Acetate kinase</fullName>
    </recommendedName>
</protein>
<keyword evidence="2" id="KW-0808">Transferase</keyword>
<dbReference type="GO" id="GO:0006083">
    <property type="term" value="P:acetate metabolic process"/>
    <property type="evidence" value="ECO:0007669"/>
    <property type="project" value="TreeGrafter"/>
</dbReference>
<evidence type="ECO:0000313" key="9">
    <source>
        <dbReference type="EMBL" id="KKN64761.1"/>
    </source>
</evidence>
<comment type="caution">
    <text evidence="9">The sequence shown here is derived from an EMBL/GenBank/DDBJ whole genome shotgun (WGS) entry which is preliminary data.</text>
</comment>
<evidence type="ECO:0000256" key="7">
    <source>
        <dbReference type="ARBA" id="ARBA00022842"/>
    </source>
</evidence>